<reference evidence="1 2" key="2">
    <citation type="journal article" date="2022" name="Mol. Ecol. Resour.">
        <title>The genomes of chicory, endive, great burdock and yacon provide insights into Asteraceae paleo-polyploidization history and plant inulin production.</title>
        <authorList>
            <person name="Fan W."/>
            <person name="Wang S."/>
            <person name="Wang H."/>
            <person name="Wang A."/>
            <person name="Jiang F."/>
            <person name="Liu H."/>
            <person name="Zhao H."/>
            <person name="Xu D."/>
            <person name="Zhang Y."/>
        </authorList>
    </citation>
    <scope>NUCLEOTIDE SEQUENCE [LARGE SCALE GENOMIC DNA]</scope>
    <source>
        <strain evidence="2">cv. Yunnan</strain>
        <tissue evidence="1">Leaves</tissue>
    </source>
</reference>
<protein>
    <submittedName>
        <fullName evidence="1">Uncharacterized protein</fullName>
    </submittedName>
</protein>
<organism evidence="1 2">
    <name type="scientific">Smallanthus sonchifolius</name>
    <dbReference type="NCBI Taxonomy" id="185202"/>
    <lineage>
        <taxon>Eukaryota</taxon>
        <taxon>Viridiplantae</taxon>
        <taxon>Streptophyta</taxon>
        <taxon>Embryophyta</taxon>
        <taxon>Tracheophyta</taxon>
        <taxon>Spermatophyta</taxon>
        <taxon>Magnoliopsida</taxon>
        <taxon>eudicotyledons</taxon>
        <taxon>Gunneridae</taxon>
        <taxon>Pentapetalae</taxon>
        <taxon>asterids</taxon>
        <taxon>campanulids</taxon>
        <taxon>Asterales</taxon>
        <taxon>Asteraceae</taxon>
        <taxon>Asteroideae</taxon>
        <taxon>Heliantheae alliance</taxon>
        <taxon>Millerieae</taxon>
        <taxon>Smallanthus</taxon>
    </lineage>
</organism>
<reference evidence="2" key="1">
    <citation type="journal article" date="2022" name="Mol. Ecol. Resour.">
        <title>The genomes of chicory, endive, great burdock and yacon provide insights into Asteraceae palaeo-polyploidization history and plant inulin production.</title>
        <authorList>
            <person name="Fan W."/>
            <person name="Wang S."/>
            <person name="Wang H."/>
            <person name="Wang A."/>
            <person name="Jiang F."/>
            <person name="Liu H."/>
            <person name="Zhao H."/>
            <person name="Xu D."/>
            <person name="Zhang Y."/>
        </authorList>
    </citation>
    <scope>NUCLEOTIDE SEQUENCE [LARGE SCALE GENOMIC DNA]</scope>
    <source>
        <strain evidence="2">cv. Yunnan</strain>
    </source>
</reference>
<evidence type="ECO:0000313" key="1">
    <source>
        <dbReference type="EMBL" id="KAI3774177.1"/>
    </source>
</evidence>
<dbReference type="EMBL" id="CM042033">
    <property type="protein sequence ID" value="KAI3774177.1"/>
    <property type="molecule type" value="Genomic_DNA"/>
</dbReference>
<name>A0ACB9FUD6_9ASTR</name>
<evidence type="ECO:0000313" key="2">
    <source>
        <dbReference type="Proteomes" id="UP001056120"/>
    </source>
</evidence>
<sequence>MSNPHQKFFKLVKCEAPDNKHEIAIKSLPRNVKVEIPSTTNNVHVKQEPLDKKPLKLEIPLTLTLEATKPEDLPPADVKDVLTVPPSIISEYYSPRILFLILSLLMITGF</sequence>
<keyword evidence="2" id="KW-1185">Reference proteome</keyword>
<dbReference type="Proteomes" id="UP001056120">
    <property type="component" value="Linkage Group LG16"/>
</dbReference>
<proteinExistence type="predicted"/>
<gene>
    <name evidence="1" type="ORF">L1987_48721</name>
</gene>
<accession>A0ACB9FUD6</accession>
<comment type="caution">
    <text evidence="1">The sequence shown here is derived from an EMBL/GenBank/DDBJ whole genome shotgun (WGS) entry which is preliminary data.</text>
</comment>